<sequence>MLGGDALVKGVVIEKFYGGTTGLKVFLYRWDLYMVV</sequence>
<organism evidence="1">
    <name type="scientific">bioreactor metagenome</name>
    <dbReference type="NCBI Taxonomy" id="1076179"/>
    <lineage>
        <taxon>unclassified sequences</taxon>
        <taxon>metagenomes</taxon>
        <taxon>ecological metagenomes</taxon>
    </lineage>
</organism>
<comment type="caution">
    <text evidence="1">The sequence shown here is derived from an EMBL/GenBank/DDBJ whole genome shotgun (WGS) entry which is preliminary data.</text>
</comment>
<reference evidence="1" key="1">
    <citation type="submission" date="2019-08" db="EMBL/GenBank/DDBJ databases">
        <authorList>
            <person name="Kucharzyk K."/>
            <person name="Murdoch R.W."/>
            <person name="Higgins S."/>
            <person name="Loffler F."/>
        </authorList>
    </citation>
    <scope>NUCLEOTIDE SEQUENCE</scope>
</reference>
<proteinExistence type="predicted"/>
<gene>
    <name evidence="1" type="ORF">SDC9_180151</name>
</gene>
<protein>
    <submittedName>
        <fullName evidence="1">Uncharacterized protein</fullName>
    </submittedName>
</protein>
<name>A0A645H0U0_9ZZZZ</name>
<evidence type="ECO:0000313" key="1">
    <source>
        <dbReference type="EMBL" id="MPN32671.1"/>
    </source>
</evidence>
<dbReference type="AlphaFoldDB" id="A0A645H0U0"/>
<accession>A0A645H0U0</accession>
<dbReference type="EMBL" id="VSSQ01084804">
    <property type="protein sequence ID" value="MPN32671.1"/>
    <property type="molecule type" value="Genomic_DNA"/>
</dbReference>